<comment type="caution">
    <text evidence="1">The sequence shown here is derived from an EMBL/GenBank/DDBJ whole genome shotgun (WGS) entry which is preliminary data.</text>
</comment>
<protein>
    <submittedName>
        <fullName evidence="1">Uncharacterized protein</fullName>
    </submittedName>
</protein>
<gene>
    <name evidence="1" type="ORF">PanWU01x14_061920</name>
</gene>
<accession>A0A2P5DIC1</accession>
<dbReference type="OrthoDB" id="1743549at2759"/>
<sequence>MFGFWDAPEHSELCTKQMPRIALSYRDQNDNSLGGEDFNEILCDKEEQGGPSRRFVCMAAFQEMEDIADEILAAETRFSQLLDNIEIFRKQISRAFWLKWGDHKTKIFHSKASQRKQRNKITGLIDKNGVCYNEEPVLEKIVTDYFQSLFSSDRVPDEDVETVLVIVQQSISKDMNRTL</sequence>
<keyword evidence="2" id="KW-1185">Reference proteome</keyword>
<reference evidence="2" key="1">
    <citation type="submission" date="2016-06" db="EMBL/GenBank/DDBJ databases">
        <title>Parallel loss of symbiosis genes in relatives of nitrogen-fixing non-legume Parasponia.</title>
        <authorList>
            <person name="Van Velzen R."/>
            <person name="Holmer R."/>
            <person name="Bu F."/>
            <person name="Rutten L."/>
            <person name="Van Zeijl A."/>
            <person name="Liu W."/>
            <person name="Santuari L."/>
            <person name="Cao Q."/>
            <person name="Sharma T."/>
            <person name="Shen D."/>
            <person name="Roswanjaya Y."/>
            <person name="Wardhani T."/>
            <person name="Kalhor M.S."/>
            <person name="Jansen J."/>
            <person name="Van den Hoogen J."/>
            <person name="Gungor B."/>
            <person name="Hartog M."/>
            <person name="Hontelez J."/>
            <person name="Verver J."/>
            <person name="Yang W.-C."/>
            <person name="Schijlen E."/>
            <person name="Repin R."/>
            <person name="Schilthuizen M."/>
            <person name="Schranz E."/>
            <person name="Heidstra R."/>
            <person name="Miyata K."/>
            <person name="Fedorova E."/>
            <person name="Kohlen W."/>
            <person name="Bisseling T."/>
            <person name="Smit S."/>
            <person name="Geurts R."/>
        </authorList>
    </citation>
    <scope>NUCLEOTIDE SEQUENCE [LARGE SCALE GENOMIC DNA]</scope>
    <source>
        <strain evidence="2">cv. WU1-14</strain>
    </source>
</reference>
<organism evidence="1 2">
    <name type="scientific">Parasponia andersonii</name>
    <name type="common">Sponia andersonii</name>
    <dbReference type="NCBI Taxonomy" id="3476"/>
    <lineage>
        <taxon>Eukaryota</taxon>
        <taxon>Viridiplantae</taxon>
        <taxon>Streptophyta</taxon>
        <taxon>Embryophyta</taxon>
        <taxon>Tracheophyta</taxon>
        <taxon>Spermatophyta</taxon>
        <taxon>Magnoliopsida</taxon>
        <taxon>eudicotyledons</taxon>
        <taxon>Gunneridae</taxon>
        <taxon>Pentapetalae</taxon>
        <taxon>rosids</taxon>
        <taxon>fabids</taxon>
        <taxon>Rosales</taxon>
        <taxon>Cannabaceae</taxon>
        <taxon>Parasponia</taxon>
    </lineage>
</organism>
<proteinExistence type="predicted"/>
<evidence type="ECO:0000313" key="1">
    <source>
        <dbReference type="EMBL" id="PON73042.1"/>
    </source>
</evidence>
<dbReference type="EMBL" id="JXTB01000036">
    <property type="protein sequence ID" value="PON73042.1"/>
    <property type="molecule type" value="Genomic_DNA"/>
</dbReference>
<dbReference type="AlphaFoldDB" id="A0A2P5DIC1"/>
<dbReference type="Proteomes" id="UP000237105">
    <property type="component" value="Unassembled WGS sequence"/>
</dbReference>
<name>A0A2P5DIC1_PARAD</name>
<evidence type="ECO:0000313" key="2">
    <source>
        <dbReference type="Proteomes" id="UP000237105"/>
    </source>
</evidence>